<proteinExistence type="predicted"/>
<dbReference type="EMBL" id="CM020620">
    <property type="protein sequence ID" value="KAK1868438.1"/>
    <property type="molecule type" value="Genomic_DNA"/>
</dbReference>
<organism evidence="1 2">
    <name type="scientific">Pyropia yezoensis</name>
    <name type="common">Susabi-nori</name>
    <name type="synonym">Porphyra yezoensis</name>
    <dbReference type="NCBI Taxonomy" id="2788"/>
    <lineage>
        <taxon>Eukaryota</taxon>
        <taxon>Rhodophyta</taxon>
        <taxon>Bangiophyceae</taxon>
        <taxon>Bangiales</taxon>
        <taxon>Bangiaceae</taxon>
        <taxon>Pyropia</taxon>
    </lineage>
</organism>
<comment type="caution">
    <text evidence="1">The sequence shown here is derived from an EMBL/GenBank/DDBJ whole genome shotgun (WGS) entry which is preliminary data.</text>
</comment>
<dbReference type="Proteomes" id="UP000798662">
    <property type="component" value="Chromosome 3"/>
</dbReference>
<accession>A0ACC3CF19</accession>
<evidence type="ECO:0000313" key="2">
    <source>
        <dbReference type="Proteomes" id="UP000798662"/>
    </source>
</evidence>
<sequence length="558" mass="57130">MASPPHLSTAQPHHRAFVIDVHNCPPTVPWCDHTSGGRLELSPRLCRMAFLVTPPGVLAGARRGSRGATGTCLGGGGGGGRGRPGSHGGVVCPSRQRRLVAVVRRPPSGGGGGAADGSGSRPLAPPPSAAPVAPAGVPARRRMAPSRQSVAAAAAVAGLLAGGVLAGGPDVPPAAAFSPEQKLLAEVWRIVDDGYVDRTFNGQDWFKIRTRAVKAQYANQEAGYAAVRKMLASLNDPYTRFLTPPQYTSLTAAASGSVAGVGVTFFPARVDGELVIAAPVDGSPAARGGVQPGDVLLEIDGEDLSGLTPDDAAARVRGPPGSEVSLAITHPGPRSSLVRLDLVREVLKLPSVVAELVSRPPSAAEADAETTPAAPVPVGLIRVKGFTSSTAEDVGEAVADLRSQGAKAWVVDLRNNPGGYFPGGVDVARLFLPVDTPIVYVVDRHGVVDEIDTIRQPAVPTTDRVVVLVNRATASASEILAGALKENGRAVLVGERTFGKGVVQTVSPLSDGSGVAVTIARYETPGHKDINKKGIDVDVAVECAADAAALACVPESVL</sequence>
<gene>
    <name evidence="1" type="ORF">I4F81_010925</name>
</gene>
<reference evidence="1" key="1">
    <citation type="submission" date="2019-11" db="EMBL/GenBank/DDBJ databases">
        <title>Nori genome reveals adaptations in red seaweeds to the harsh intertidal environment.</title>
        <authorList>
            <person name="Wang D."/>
            <person name="Mao Y."/>
        </authorList>
    </citation>
    <scope>NUCLEOTIDE SEQUENCE</scope>
    <source>
        <tissue evidence="1">Gametophyte</tissue>
    </source>
</reference>
<evidence type="ECO:0000313" key="1">
    <source>
        <dbReference type="EMBL" id="KAK1868438.1"/>
    </source>
</evidence>
<keyword evidence="2" id="KW-1185">Reference proteome</keyword>
<name>A0ACC3CF19_PYRYE</name>
<protein>
    <submittedName>
        <fullName evidence="1">Uncharacterized protein</fullName>
    </submittedName>
</protein>